<sequence>MTMYFINKKTFHFLAMLLPTLTLMAQENFTGYWQSSIALNYGVAGGYSHNFSIKNRNYIYNNESLQLNVRQIDFAHFSNYKIQDNQSLALGILYRSRNIFEDGIDELRLTQQYNLQSKPYVIRYGHRLRSEQRLNKNITIHRFRYRFSLDFPLKGEKLNVGEPYFVGNIESLLSVAKMNQPQYDTRLTAHFGWQLTNNTKLQIGSEYRLENFSQNLEHIFFFLTTLNFSL</sequence>
<organism evidence="2 3">
    <name type="scientific">Croceitalea vernalis</name>
    <dbReference type="NCBI Taxonomy" id="3075599"/>
    <lineage>
        <taxon>Bacteria</taxon>
        <taxon>Pseudomonadati</taxon>
        <taxon>Bacteroidota</taxon>
        <taxon>Flavobacteriia</taxon>
        <taxon>Flavobacteriales</taxon>
        <taxon>Flavobacteriaceae</taxon>
        <taxon>Croceitalea</taxon>
    </lineage>
</organism>
<dbReference type="Pfam" id="PF10677">
    <property type="entry name" value="DUF2490"/>
    <property type="match status" value="1"/>
</dbReference>
<dbReference type="Proteomes" id="UP001250662">
    <property type="component" value="Unassembled WGS sequence"/>
</dbReference>
<proteinExistence type="predicted"/>
<protein>
    <submittedName>
        <fullName evidence="2">DUF2490 domain-containing protein</fullName>
    </submittedName>
</protein>
<dbReference type="RefSeq" id="WP_311386649.1">
    <property type="nucleotide sequence ID" value="NZ_JAVRHU010000001.1"/>
</dbReference>
<keyword evidence="1" id="KW-0732">Signal</keyword>
<evidence type="ECO:0000313" key="2">
    <source>
        <dbReference type="EMBL" id="MDT0620159.1"/>
    </source>
</evidence>
<gene>
    <name evidence="2" type="ORF">RM520_00905</name>
</gene>
<name>A0ABU3BD02_9FLAO</name>
<comment type="caution">
    <text evidence="2">The sequence shown here is derived from an EMBL/GenBank/DDBJ whole genome shotgun (WGS) entry which is preliminary data.</text>
</comment>
<feature type="chain" id="PRO_5045764094" evidence="1">
    <location>
        <begin position="26"/>
        <end position="230"/>
    </location>
</feature>
<feature type="signal peptide" evidence="1">
    <location>
        <begin position="1"/>
        <end position="25"/>
    </location>
</feature>
<evidence type="ECO:0000313" key="3">
    <source>
        <dbReference type="Proteomes" id="UP001250662"/>
    </source>
</evidence>
<dbReference type="EMBL" id="JAVRHU010000001">
    <property type="protein sequence ID" value="MDT0620159.1"/>
    <property type="molecule type" value="Genomic_DNA"/>
</dbReference>
<keyword evidence="3" id="KW-1185">Reference proteome</keyword>
<reference evidence="2 3" key="1">
    <citation type="submission" date="2023-09" db="EMBL/GenBank/DDBJ databases">
        <authorList>
            <person name="Rey-Velasco X."/>
        </authorList>
    </citation>
    <scope>NUCLEOTIDE SEQUENCE [LARGE SCALE GENOMIC DNA]</scope>
    <source>
        <strain evidence="2 3">P007</strain>
    </source>
</reference>
<accession>A0ABU3BD02</accession>
<dbReference type="InterPro" id="IPR019619">
    <property type="entry name" value="DUF2490"/>
</dbReference>
<evidence type="ECO:0000256" key="1">
    <source>
        <dbReference type="SAM" id="SignalP"/>
    </source>
</evidence>